<reference evidence="1 2" key="2">
    <citation type="journal article" date="2022" name="Mol. Ecol. Resour.">
        <title>The genomes of chicory, endive, great burdock and yacon provide insights into Asteraceae paleo-polyploidization history and plant inulin production.</title>
        <authorList>
            <person name="Fan W."/>
            <person name="Wang S."/>
            <person name="Wang H."/>
            <person name="Wang A."/>
            <person name="Jiang F."/>
            <person name="Liu H."/>
            <person name="Zhao H."/>
            <person name="Xu D."/>
            <person name="Zhang Y."/>
        </authorList>
    </citation>
    <scope>NUCLEOTIDE SEQUENCE [LARGE SCALE GENOMIC DNA]</scope>
    <source>
        <strain evidence="2">cv. Yunnan</strain>
        <tissue evidence="1">Leaves</tissue>
    </source>
</reference>
<proteinExistence type="predicted"/>
<evidence type="ECO:0000313" key="2">
    <source>
        <dbReference type="Proteomes" id="UP001056120"/>
    </source>
</evidence>
<sequence length="231" mass="26122">MTPDPITSIDVTFKDQSILYSAMLDHSTRCSVTGTSGGAIFLGRAWGDYSRIVYLYCHIDNIIDPSGWSDMNVPSRQRTTVFGEYECRGKGADRKKRVSWSKSFKFEEAVPFLDRDVACKSKIEEHPIEVDSGQENYCIQTEFMGDEAFAGQVVKLWIGQERTSPHEKDAARKMLMAGDDQDEESDAESKTNLKQNEEPRNYLLETAGTGKNQARKNLNHSTDDDFIIILE</sequence>
<dbReference type="EMBL" id="CM042030">
    <property type="protein sequence ID" value="KAI3786652.1"/>
    <property type="molecule type" value="Genomic_DNA"/>
</dbReference>
<protein>
    <submittedName>
        <fullName evidence="1">Uncharacterized protein</fullName>
    </submittedName>
</protein>
<comment type="caution">
    <text evidence="1">The sequence shown here is derived from an EMBL/GenBank/DDBJ whole genome shotgun (WGS) entry which is preliminary data.</text>
</comment>
<dbReference type="Proteomes" id="UP001056120">
    <property type="component" value="Linkage Group LG13"/>
</dbReference>
<name>A0ACB9GT93_9ASTR</name>
<gene>
    <name evidence="1" type="ORF">L1987_40498</name>
</gene>
<keyword evidence="2" id="KW-1185">Reference proteome</keyword>
<reference evidence="2" key="1">
    <citation type="journal article" date="2022" name="Mol. Ecol. Resour.">
        <title>The genomes of chicory, endive, great burdock and yacon provide insights into Asteraceae palaeo-polyploidization history and plant inulin production.</title>
        <authorList>
            <person name="Fan W."/>
            <person name="Wang S."/>
            <person name="Wang H."/>
            <person name="Wang A."/>
            <person name="Jiang F."/>
            <person name="Liu H."/>
            <person name="Zhao H."/>
            <person name="Xu D."/>
            <person name="Zhang Y."/>
        </authorList>
    </citation>
    <scope>NUCLEOTIDE SEQUENCE [LARGE SCALE GENOMIC DNA]</scope>
    <source>
        <strain evidence="2">cv. Yunnan</strain>
    </source>
</reference>
<accession>A0ACB9GT93</accession>
<organism evidence="1 2">
    <name type="scientific">Smallanthus sonchifolius</name>
    <dbReference type="NCBI Taxonomy" id="185202"/>
    <lineage>
        <taxon>Eukaryota</taxon>
        <taxon>Viridiplantae</taxon>
        <taxon>Streptophyta</taxon>
        <taxon>Embryophyta</taxon>
        <taxon>Tracheophyta</taxon>
        <taxon>Spermatophyta</taxon>
        <taxon>Magnoliopsida</taxon>
        <taxon>eudicotyledons</taxon>
        <taxon>Gunneridae</taxon>
        <taxon>Pentapetalae</taxon>
        <taxon>asterids</taxon>
        <taxon>campanulids</taxon>
        <taxon>Asterales</taxon>
        <taxon>Asteraceae</taxon>
        <taxon>Asteroideae</taxon>
        <taxon>Heliantheae alliance</taxon>
        <taxon>Millerieae</taxon>
        <taxon>Smallanthus</taxon>
    </lineage>
</organism>
<evidence type="ECO:0000313" key="1">
    <source>
        <dbReference type="EMBL" id="KAI3786652.1"/>
    </source>
</evidence>